<feature type="chain" id="PRO_5044506638" evidence="1">
    <location>
        <begin position="20"/>
        <end position="161"/>
    </location>
</feature>
<name>A0AB73QZB2_9BACI</name>
<comment type="caution">
    <text evidence="2">The sequence shown here is derived from an EMBL/GenBank/DDBJ whole genome shotgun (WGS) entry which is preliminary data.</text>
</comment>
<evidence type="ECO:0000313" key="2">
    <source>
        <dbReference type="EMBL" id="PEI83097.1"/>
    </source>
</evidence>
<dbReference type="Proteomes" id="UP000220969">
    <property type="component" value="Unassembled WGS sequence"/>
</dbReference>
<dbReference type="Pfam" id="PF16723">
    <property type="entry name" value="DUF5065"/>
    <property type="match status" value="1"/>
</dbReference>
<dbReference type="EMBL" id="NUEH01000061">
    <property type="protein sequence ID" value="PEI83097.1"/>
    <property type="molecule type" value="Genomic_DNA"/>
</dbReference>
<dbReference type="RefSeq" id="WP_098164967.1">
    <property type="nucleotide sequence ID" value="NZ_NUBX01000023.1"/>
</dbReference>
<feature type="signal peptide" evidence="1">
    <location>
        <begin position="1"/>
        <end position="19"/>
    </location>
</feature>
<evidence type="ECO:0000256" key="1">
    <source>
        <dbReference type="SAM" id="SignalP"/>
    </source>
</evidence>
<accession>A0AB73QZB2</accession>
<protein>
    <submittedName>
        <fullName evidence="2">DUF5065 domain-containing protein</fullName>
    </submittedName>
</protein>
<organism evidence="2">
    <name type="scientific">Bacillus toyonensis</name>
    <dbReference type="NCBI Taxonomy" id="155322"/>
    <lineage>
        <taxon>Bacteria</taxon>
        <taxon>Bacillati</taxon>
        <taxon>Bacillota</taxon>
        <taxon>Bacilli</taxon>
        <taxon>Bacillales</taxon>
        <taxon>Bacillaceae</taxon>
        <taxon>Bacillus</taxon>
        <taxon>Bacillus cereus group</taxon>
    </lineage>
</organism>
<dbReference type="InterPro" id="IPR031998">
    <property type="entry name" value="DUF5065"/>
</dbReference>
<dbReference type="AlphaFoldDB" id="A0AB73QZB2"/>
<proteinExistence type="predicted"/>
<keyword evidence="1" id="KW-0732">Signal</keyword>
<dbReference type="Gene3D" id="2.60.40.3720">
    <property type="match status" value="1"/>
</dbReference>
<sequence length="161" mass="17849">MKKLATIALTGALTLGALATTELIKPSTQAAAATTKASDPLNDEWGITNTHILYEFISPFTPNLASQIQNGYDFNNKFHMELASTPSRPGTPDDQVKIFRVLQDGSLARYLTMNPTYKEKNGVIYQNWDTTINAAYPPGFYVIIGYINGKHMKSEIMPFNQ</sequence>
<gene>
    <name evidence="2" type="ORF">CN678_25800</name>
</gene>
<reference evidence="2" key="1">
    <citation type="submission" date="2017-09" db="EMBL/GenBank/DDBJ databases">
        <title>Large-scale bioinformatics analysis of Bacillus genomes uncovers conserved roles of natural products in bacterial physiology.</title>
        <authorList>
            <consortium name="Agbiome Team Llc"/>
            <person name="Bleich R.M."/>
            <person name="Kirk G.J."/>
            <person name="Santa Maria K.C."/>
            <person name="Allen S.E."/>
            <person name="Farag S."/>
            <person name="Shank E.A."/>
            <person name="Bowers A."/>
        </authorList>
    </citation>
    <scope>NUCLEOTIDE SEQUENCE</scope>
    <source>
        <strain evidence="2">AFS005430</strain>
    </source>
</reference>